<dbReference type="eggNOG" id="ENOG502SVKR">
    <property type="taxonomic scope" value="Eukaryota"/>
</dbReference>
<dbReference type="InParanoid" id="J0LD18"/>
<dbReference type="OMA" id="SEREPYQ"/>
<protein>
    <submittedName>
        <fullName evidence="2">Uncharacterized protein</fullName>
    </submittedName>
</protein>
<gene>
    <name evidence="2" type="ORF">AURDEDRAFT_176520</name>
</gene>
<evidence type="ECO:0000313" key="2">
    <source>
        <dbReference type="EMBL" id="EJD34427.1"/>
    </source>
</evidence>
<keyword evidence="3" id="KW-1185">Reference proteome</keyword>
<feature type="region of interest" description="Disordered" evidence="1">
    <location>
        <begin position="668"/>
        <end position="703"/>
    </location>
</feature>
<evidence type="ECO:0000313" key="3">
    <source>
        <dbReference type="Proteomes" id="UP000006514"/>
    </source>
</evidence>
<evidence type="ECO:0000256" key="1">
    <source>
        <dbReference type="SAM" id="MobiDB-lite"/>
    </source>
</evidence>
<sequence>MSPEGGEIIASFEYVRAVFKRLALFKPSDERADHTFVDAFPGWPVEAIVADATDKERTSKTELVGVPRVSDGLPIVVRPEYNMFRGKDVENPCYLWPPGFDTLDKFVLRNVHLCPRSLVFDFGVCFLDMHYLTHTSIQIYTKSVWEERVFNEPVTSVARRFRILLAIVFPEHVIAFLSLDMLGQPKWCDMMPTPSPEIFPGWDTDAKVLASPKEWHALAARLIDKVRKPKGMSQETKDLPAIYAIRHISDLMVCFPGVGIFVANELWFRSGLPPGITVWELVSDQTRFPRLLETYYSFIWRCKHNYWNDVICPAMHNQYSTISTYNTMLAPTVEQRITFAETYLDVYQKPEVKVFPRNGKLIDQYEAWTRRCVRQVNAGYGLPTRKEAPPPPDPFEPSYIAPALRKVDNFAHLIFGRDSKLLDGVPFNAGKDPVSRAYYRLSFGPKPQSSLGSYTKLVLPMQGRTETRTVKHFQATSGQDNNPVWSVLSPHPVLNGRIAPDSLRSSKLYRHVILDTQKVTIGPLEYVGYAAPVRVGSTQVLAVSRGDPVLLSDNNAYHTVQRYVGRARCTLAFECDQKGHSRRALTDAEFELVDAGARRLMEKEGYADYVHLVQQYRDCKKRGSFHVVAGTDSDSAPVSCDDDDEVPLAVPARPGDVNTFTRTPTGAVKRKRLSVDKHMAASVDTTSQDSERERRTRSRRIAP</sequence>
<dbReference type="EMBL" id="JH687949">
    <property type="protein sequence ID" value="EJD34427.1"/>
    <property type="molecule type" value="Genomic_DNA"/>
</dbReference>
<accession>J0LD18</accession>
<proteinExistence type="predicted"/>
<dbReference type="Proteomes" id="UP000006514">
    <property type="component" value="Unassembled WGS sequence"/>
</dbReference>
<name>J0LD18_AURST</name>
<reference evidence="3" key="1">
    <citation type="journal article" date="2012" name="Science">
        <title>The Paleozoic origin of enzymatic lignin decomposition reconstructed from 31 fungal genomes.</title>
        <authorList>
            <person name="Floudas D."/>
            <person name="Binder M."/>
            <person name="Riley R."/>
            <person name="Barry K."/>
            <person name="Blanchette R.A."/>
            <person name="Henrissat B."/>
            <person name="Martinez A.T."/>
            <person name="Otillar R."/>
            <person name="Spatafora J.W."/>
            <person name="Yadav J.S."/>
            <person name="Aerts A."/>
            <person name="Benoit I."/>
            <person name="Boyd A."/>
            <person name="Carlson A."/>
            <person name="Copeland A."/>
            <person name="Coutinho P.M."/>
            <person name="de Vries R.P."/>
            <person name="Ferreira P."/>
            <person name="Findley K."/>
            <person name="Foster B."/>
            <person name="Gaskell J."/>
            <person name="Glotzer D."/>
            <person name="Gorecki P."/>
            <person name="Heitman J."/>
            <person name="Hesse C."/>
            <person name="Hori C."/>
            <person name="Igarashi K."/>
            <person name="Jurgens J.A."/>
            <person name="Kallen N."/>
            <person name="Kersten P."/>
            <person name="Kohler A."/>
            <person name="Kuees U."/>
            <person name="Kumar T.K.A."/>
            <person name="Kuo A."/>
            <person name="LaButti K."/>
            <person name="Larrondo L.F."/>
            <person name="Lindquist E."/>
            <person name="Ling A."/>
            <person name="Lombard V."/>
            <person name="Lucas S."/>
            <person name="Lundell T."/>
            <person name="Martin R."/>
            <person name="McLaughlin D.J."/>
            <person name="Morgenstern I."/>
            <person name="Morin E."/>
            <person name="Murat C."/>
            <person name="Nagy L.G."/>
            <person name="Nolan M."/>
            <person name="Ohm R.A."/>
            <person name="Patyshakuliyeva A."/>
            <person name="Rokas A."/>
            <person name="Ruiz-Duenas F.J."/>
            <person name="Sabat G."/>
            <person name="Salamov A."/>
            <person name="Samejima M."/>
            <person name="Schmutz J."/>
            <person name="Slot J.C."/>
            <person name="St John F."/>
            <person name="Stenlid J."/>
            <person name="Sun H."/>
            <person name="Sun S."/>
            <person name="Syed K."/>
            <person name="Tsang A."/>
            <person name="Wiebenga A."/>
            <person name="Young D."/>
            <person name="Pisabarro A."/>
            <person name="Eastwood D.C."/>
            <person name="Martin F."/>
            <person name="Cullen D."/>
            <person name="Grigoriev I.V."/>
            <person name="Hibbett D.S."/>
        </authorList>
    </citation>
    <scope>NUCLEOTIDE SEQUENCE [LARGE SCALE GENOMIC DNA]</scope>
    <source>
        <strain evidence="3">TFB10046</strain>
    </source>
</reference>
<organism evidence="2 3">
    <name type="scientific">Auricularia subglabra (strain TFB-10046 / SS5)</name>
    <name type="common">White-rot fungus</name>
    <name type="synonym">Auricularia delicata (strain TFB10046)</name>
    <dbReference type="NCBI Taxonomy" id="717982"/>
    <lineage>
        <taxon>Eukaryota</taxon>
        <taxon>Fungi</taxon>
        <taxon>Dikarya</taxon>
        <taxon>Basidiomycota</taxon>
        <taxon>Agaricomycotina</taxon>
        <taxon>Agaricomycetes</taxon>
        <taxon>Auriculariales</taxon>
        <taxon>Auriculariaceae</taxon>
        <taxon>Auricularia</taxon>
    </lineage>
</organism>
<dbReference type="OrthoDB" id="3268838at2759"/>
<dbReference type="AlphaFoldDB" id="J0LD18"/>
<dbReference type="KEGG" id="adl:AURDEDRAFT_176520"/>